<keyword evidence="6" id="KW-1185">Reference proteome</keyword>
<feature type="region of interest" description="Disordered" evidence="4">
    <location>
        <begin position="1"/>
        <end position="33"/>
    </location>
</feature>
<dbReference type="GO" id="GO:0003677">
    <property type="term" value="F:DNA binding"/>
    <property type="evidence" value="ECO:0007669"/>
    <property type="project" value="TreeGrafter"/>
</dbReference>
<protein>
    <submittedName>
        <fullName evidence="5">At-rich interactive domain-containing protein</fullName>
    </submittedName>
</protein>
<accession>A0A7J6VRL5</accession>
<keyword evidence="2" id="KW-0804">Transcription</keyword>
<keyword evidence="1" id="KW-0805">Transcription regulation</keyword>
<dbReference type="EMBL" id="JABWDY010028793">
    <property type="protein sequence ID" value="KAF5186830.1"/>
    <property type="molecule type" value="Genomic_DNA"/>
</dbReference>
<dbReference type="PANTHER" id="PTHR15348:SF0">
    <property type="entry name" value="PROTEIN DEAD RINGER"/>
    <property type="match status" value="1"/>
</dbReference>
<evidence type="ECO:0000256" key="1">
    <source>
        <dbReference type="ARBA" id="ARBA00023015"/>
    </source>
</evidence>
<name>A0A7J6VRL5_THATH</name>
<dbReference type="Proteomes" id="UP000554482">
    <property type="component" value="Unassembled WGS sequence"/>
</dbReference>
<evidence type="ECO:0000256" key="3">
    <source>
        <dbReference type="ARBA" id="ARBA00023242"/>
    </source>
</evidence>
<gene>
    <name evidence="5" type="ORF">FRX31_023583</name>
</gene>
<dbReference type="AlphaFoldDB" id="A0A7J6VRL5"/>
<dbReference type="GO" id="GO:0005634">
    <property type="term" value="C:nucleus"/>
    <property type="evidence" value="ECO:0007669"/>
    <property type="project" value="TreeGrafter"/>
</dbReference>
<keyword evidence="3" id="KW-0539">Nucleus</keyword>
<sequence length="105" mass="11600">MGHQGSGRARRDAANRAMQGWHSQRLLGNGEVGDPIIKDKNAISLQKREKQIKNIGLLKRKKPSSLDRSAKAARTIMKVPKPQIEADVADVGPPADWVKINVQRT</sequence>
<evidence type="ECO:0000313" key="6">
    <source>
        <dbReference type="Proteomes" id="UP000554482"/>
    </source>
</evidence>
<evidence type="ECO:0000256" key="4">
    <source>
        <dbReference type="SAM" id="MobiDB-lite"/>
    </source>
</evidence>
<dbReference type="PANTHER" id="PTHR15348">
    <property type="entry name" value="AT-RICH INTERACTIVE DOMAIN-CONTAINING PROTEIN ARID DOMAIN- CONTAINING PROTEIN DEAD RINGER PROTEIN B-CELL REGULATOR OF IGH TRANSCRIPTION BRIGHT"/>
    <property type="match status" value="1"/>
</dbReference>
<evidence type="ECO:0000256" key="2">
    <source>
        <dbReference type="ARBA" id="ARBA00023163"/>
    </source>
</evidence>
<organism evidence="5 6">
    <name type="scientific">Thalictrum thalictroides</name>
    <name type="common">Rue-anemone</name>
    <name type="synonym">Anemone thalictroides</name>
    <dbReference type="NCBI Taxonomy" id="46969"/>
    <lineage>
        <taxon>Eukaryota</taxon>
        <taxon>Viridiplantae</taxon>
        <taxon>Streptophyta</taxon>
        <taxon>Embryophyta</taxon>
        <taxon>Tracheophyta</taxon>
        <taxon>Spermatophyta</taxon>
        <taxon>Magnoliopsida</taxon>
        <taxon>Ranunculales</taxon>
        <taxon>Ranunculaceae</taxon>
        <taxon>Thalictroideae</taxon>
        <taxon>Thalictrum</taxon>
    </lineage>
</organism>
<evidence type="ECO:0000313" key="5">
    <source>
        <dbReference type="EMBL" id="KAF5186830.1"/>
    </source>
</evidence>
<feature type="non-terminal residue" evidence="5">
    <location>
        <position position="105"/>
    </location>
</feature>
<dbReference type="GO" id="GO:0006357">
    <property type="term" value="P:regulation of transcription by RNA polymerase II"/>
    <property type="evidence" value="ECO:0007669"/>
    <property type="project" value="InterPro"/>
</dbReference>
<reference evidence="5 6" key="1">
    <citation type="submission" date="2020-06" db="EMBL/GenBank/DDBJ databases">
        <title>Transcriptomic and genomic resources for Thalictrum thalictroides and T. hernandezii: Facilitating candidate gene discovery in an emerging model plant lineage.</title>
        <authorList>
            <person name="Arias T."/>
            <person name="Riano-Pachon D.M."/>
            <person name="Di Stilio V.S."/>
        </authorList>
    </citation>
    <scope>NUCLEOTIDE SEQUENCE [LARGE SCALE GENOMIC DNA]</scope>
    <source>
        <strain evidence="6">cv. WT478/WT964</strain>
        <tissue evidence="5">Leaves</tissue>
    </source>
</reference>
<proteinExistence type="predicted"/>
<dbReference type="InterPro" id="IPR045147">
    <property type="entry name" value="ARI3A/B/C"/>
</dbReference>
<comment type="caution">
    <text evidence="5">The sequence shown here is derived from an EMBL/GenBank/DDBJ whole genome shotgun (WGS) entry which is preliminary data.</text>
</comment>
<dbReference type="OrthoDB" id="338531at2759"/>